<feature type="compositionally biased region" description="Basic and acidic residues" evidence="1">
    <location>
        <begin position="250"/>
        <end position="264"/>
    </location>
</feature>
<feature type="compositionally biased region" description="Low complexity" evidence="1">
    <location>
        <begin position="268"/>
        <end position="287"/>
    </location>
</feature>
<reference evidence="2" key="1">
    <citation type="submission" date="2019-02" db="EMBL/GenBank/DDBJ databases">
        <title>Complete Genome Sequence of a Divergent Avian Metapneumovirus from a Monk Parakeet (Myiopsitta monachus).</title>
        <authorList>
            <person name="Retallack H."/>
            <person name="Clubb S."/>
            <person name="DeRisi J.L."/>
        </authorList>
    </citation>
    <scope>NUCLEOTIDE SEQUENCE</scope>
    <source>
        <strain evidence="2">PAR-05</strain>
    </source>
</reference>
<accession>A0A481Y5B5</accession>
<feature type="compositionally biased region" description="Polar residues" evidence="1">
    <location>
        <begin position="288"/>
        <end position="304"/>
    </location>
</feature>
<dbReference type="Pfam" id="PF05539">
    <property type="entry name" value="Pneumo_att_G"/>
    <property type="match status" value="1"/>
</dbReference>
<organism evidence="2">
    <name type="scientific">avian metapneumovirus</name>
    <dbReference type="NCBI Taxonomy" id="38525"/>
    <lineage>
        <taxon>Viruses</taxon>
        <taxon>Riboviria</taxon>
        <taxon>Orthornavirae</taxon>
        <taxon>Negarnaviricota</taxon>
        <taxon>Haploviricotina</taxon>
        <taxon>Monjiviricetes</taxon>
        <taxon>Mononegavirales</taxon>
        <taxon>Pneumoviridae</taxon>
        <taxon>Metapneumovirus</taxon>
        <taxon>Metapneumovirus avis</taxon>
    </lineage>
</organism>
<evidence type="ECO:0000313" key="2">
    <source>
        <dbReference type="EMBL" id="QBK51048.1"/>
    </source>
</evidence>
<sequence>MSKIDLLGQPKSIYQYILYRLAVSLKQITTKVVTIVVLCVLGATGTIDIGLGLTASYRSSALGDCLNQRVTEHGNLYARNITACEGGACTYGDQPTTRPSSTVSTVRESDKEKHICHPVQVIDGDEHSVAHHVLDRYNCMDLLAVCRTSELCPNHLQSTNTIRCECSPRKSGLKCCRHQNPNTASNDTVNHHPGNTSSTPATTAKPIQDSTKNTTQSYVKTHKQTTTTEPISKQAPKIPQQTIGRTTQHLGHETDRPDKKEAIKKGSPTTNANSNTNPTTPHPKNQTATTKQSHRGNTTDSLKTAETPLKVSKHNHNNHPHQETTHRPHITGRTGPTSHSKPKNSNTPGEKPRSVTNPHSEQQTLQDTNTTCTTLKSGICSVVSLYWRNKPHCNKTKKCPLLYDCFDLDESKQTCPGRYLCFCDYNYGVSAYCCSRSPWS</sequence>
<feature type="compositionally biased region" description="Polar residues" evidence="1">
    <location>
        <begin position="182"/>
        <end position="202"/>
    </location>
</feature>
<dbReference type="InterPro" id="IPR008781">
    <property type="entry name" value="Pneumo_att_G"/>
</dbReference>
<feature type="compositionally biased region" description="Polar residues" evidence="1">
    <location>
        <begin position="334"/>
        <end position="361"/>
    </location>
</feature>
<feature type="region of interest" description="Disordered" evidence="1">
    <location>
        <begin position="182"/>
        <end position="368"/>
    </location>
</feature>
<evidence type="ECO:0000256" key="1">
    <source>
        <dbReference type="SAM" id="MobiDB-lite"/>
    </source>
</evidence>
<proteinExistence type="predicted"/>
<feature type="compositionally biased region" description="Polar residues" evidence="1">
    <location>
        <begin position="208"/>
        <end position="231"/>
    </location>
</feature>
<protein>
    <submittedName>
        <fullName evidence="2">Attachment glycoprotein</fullName>
    </submittedName>
</protein>
<feature type="compositionally biased region" description="Polar residues" evidence="1">
    <location>
        <begin position="239"/>
        <end position="249"/>
    </location>
</feature>
<gene>
    <name evidence="2" type="primary">G</name>
</gene>
<dbReference type="EMBL" id="MK491499">
    <property type="protein sequence ID" value="QBK51048.1"/>
    <property type="molecule type" value="Viral_cRNA"/>
</dbReference>
<name>A0A481Y5B5_9MONO</name>